<organism evidence="1 2">
    <name type="scientific">Allochromatium palmeri</name>
    <dbReference type="NCBI Taxonomy" id="231048"/>
    <lineage>
        <taxon>Bacteria</taxon>
        <taxon>Pseudomonadati</taxon>
        <taxon>Pseudomonadota</taxon>
        <taxon>Gammaproteobacteria</taxon>
        <taxon>Chromatiales</taxon>
        <taxon>Chromatiaceae</taxon>
        <taxon>Allochromatium</taxon>
    </lineage>
</organism>
<dbReference type="InterPro" id="IPR036388">
    <property type="entry name" value="WH-like_DNA-bd_sf"/>
</dbReference>
<evidence type="ECO:0000313" key="2">
    <source>
        <dbReference type="Proteomes" id="UP000434044"/>
    </source>
</evidence>
<comment type="caution">
    <text evidence="1">The sequence shown here is derived from an EMBL/GenBank/DDBJ whole genome shotgun (WGS) entry which is preliminary data.</text>
</comment>
<sequence length="114" mass="12734">MQTLIIDVATIEEVKASMKAAFRGEPQGCRYSFASEERLLEVLNGRRWAILKVLAGQGPVGMRELARRLGRDIKPLSRDTKTLTDCGLIDKQPDGKVEFPYNGIDLAIRFRNAA</sequence>
<dbReference type="AlphaFoldDB" id="A0A6N8EAT5"/>
<dbReference type="OrthoDB" id="9809537at2"/>
<dbReference type="Gene3D" id="1.10.10.10">
    <property type="entry name" value="Winged helix-like DNA-binding domain superfamily/Winged helix DNA-binding domain"/>
    <property type="match status" value="1"/>
</dbReference>
<reference evidence="1 2" key="1">
    <citation type="submission" date="2019-11" db="EMBL/GenBank/DDBJ databases">
        <title>Whole-genome sequence of the anaerobic purple sulfur bacterium Allochromatium palmeri DSM 15591.</title>
        <authorList>
            <person name="Kyndt J.A."/>
            <person name="Meyer T.E."/>
        </authorList>
    </citation>
    <scope>NUCLEOTIDE SEQUENCE [LARGE SCALE GENOMIC DNA]</scope>
    <source>
        <strain evidence="1 2">DSM 15591</strain>
    </source>
</reference>
<keyword evidence="2" id="KW-1185">Reference proteome</keyword>
<dbReference type="SUPFAM" id="SSF46785">
    <property type="entry name" value="Winged helix' DNA-binding domain"/>
    <property type="match status" value="1"/>
</dbReference>
<name>A0A6N8EAT5_9GAMM</name>
<protein>
    <submittedName>
        <fullName evidence="1">Transcriptional regulator</fullName>
    </submittedName>
</protein>
<evidence type="ECO:0000313" key="1">
    <source>
        <dbReference type="EMBL" id="MTW20448.1"/>
    </source>
</evidence>
<proteinExistence type="predicted"/>
<accession>A0A6N8EAT5</accession>
<dbReference type="InterPro" id="IPR036390">
    <property type="entry name" value="WH_DNA-bd_sf"/>
</dbReference>
<dbReference type="Pfam" id="PF25212">
    <property type="entry name" value="HVO_A0114"/>
    <property type="match status" value="1"/>
</dbReference>
<gene>
    <name evidence="1" type="ORF">GJ668_04975</name>
</gene>
<dbReference type="Proteomes" id="UP000434044">
    <property type="component" value="Unassembled WGS sequence"/>
</dbReference>
<dbReference type="RefSeq" id="WP_155449012.1">
    <property type="nucleotide sequence ID" value="NZ_WNKT01000006.1"/>
</dbReference>
<dbReference type="EMBL" id="WNKT01000006">
    <property type="protein sequence ID" value="MTW20448.1"/>
    <property type="molecule type" value="Genomic_DNA"/>
</dbReference>